<comment type="catalytic activity">
    <reaction evidence="6">
        <text>a (2S)-2-hydroxycarboxylate + O2 = a 2-oxocarboxylate + H2O2</text>
        <dbReference type="Rhea" id="RHEA:16789"/>
        <dbReference type="ChEBI" id="CHEBI:15379"/>
        <dbReference type="ChEBI" id="CHEBI:16240"/>
        <dbReference type="ChEBI" id="CHEBI:35179"/>
        <dbReference type="ChEBI" id="CHEBI:58123"/>
        <dbReference type="EC" id="1.1.3.15"/>
    </reaction>
    <physiologicalReaction direction="left-to-right" evidence="6">
        <dbReference type="Rhea" id="RHEA:16790"/>
    </physiologicalReaction>
</comment>
<dbReference type="GO" id="GO:0005777">
    <property type="term" value="C:peroxisome"/>
    <property type="evidence" value="ECO:0007669"/>
    <property type="project" value="UniProtKB-ARBA"/>
</dbReference>
<dbReference type="GO" id="GO:0010181">
    <property type="term" value="F:FMN binding"/>
    <property type="evidence" value="ECO:0007669"/>
    <property type="project" value="InterPro"/>
</dbReference>
<feature type="binding site" evidence="9">
    <location>
        <position position="257"/>
    </location>
    <ligand>
        <name>FMN</name>
        <dbReference type="ChEBI" id="CHEBI:58210"/>
    </ligand>
</feature>
<comment type="caution">
    <text evidence="11">The sequence shown here is derived from an EMBL/GenBank/DDBJ whole genome shotgun (WGS) entry which is preliminary data.</text>
</comment>
<evidence type="ECO:0000256" key="4">
    <source>
        <dbReference type="ARBA" id="ARBA00023002"/>
    </source>
</evidence>
<keyword evidence="12" id="KW-1185">Reference proteome</keyword>
<name>A0A7I8VAA0_9ANNE</name>
<dbReference type="OrthoDB" id="6274671at2759"/>
<dbReference type="EMBL" id="CAJFCJ010000003">
    <property type="protein sequence ID" value="CAD5112771.1"/>
    <property type="molecule type" value="Genomic_DNA"/>
</dbReference>
<dbReference type="InterPro" id="IPR013785">
    <property type="entry name" value="Aldolase_TIM"/>
</dbReference>
<evidence type="ECO:0000256" key="8">
    <source>
        <dbReference type="PIRSR" id="PIRSR000138-1"/>
    </source>
</evidence>
<keyword evidence="3 9" id="KW-0288">FMN</keyword>
<feature type="domain" description="FMN hydroxy acid dehydrogenase" evidence="10">
    <location>
        <begin position="3"/>
        <end position="363"/>
    </location>
</feature>
<dbReference type="GO" id="GO:0003973">
    <property type="term" value="F:(S)-2-hydroxy-acid oxidase activity"/>
    <property type="evidence" value="ECO:0007669"/>
    <property type="project" value="UniProtKB-EC"/>
</dbReference>
<reference evidence="11 12" key="1">
    <citation type="submission" date="2020-08" db="EMBL/GenBank/DDBJ databases">
        <authorList>
            <person name="Hejnol A."/>
        </authorList>
    </citation>
    <scope>NUCLEOTIDE SEQUENCE [LARGE SCALE GENOMIC DNA]</scope>
</reference>
<keyword evidence="4" id="KW-0560">Oxidoreductase</keyword>
<evidence type="ECO:0000256" key="2">
    <source>
        <dbReference type="ARBA" id="ARBA00022630"/>
    </source>
</evidence>
<dbReference type="SUPFAM" id="SSF51395">
    <property type="entry name" value="FMN-linked oxidoreductases"/>
    <property type="match status" value="1"/>
</dbReference>
<dbReference type="PROSITE" id="PS00557">
    <property type="entry name" value="FMN_HYDROXY_ACID_DH_1"/>
    <property type="match status" value="1"/>
</dbReference>
<accession>A0A7I8VAA0</accession>
<comment type="catalytic activity">
    <reaction evidence="7">
        <text>2-hydroxyoctanoate + O2 = 2-oxooctanoate + H2O2</text>
        <dbReference type="Rhea" id="RHEA:67940"/>
        <dbReference type="ChEBI" id="CHEBI:15379"/>
        <dbReference type="ChEBI" id="CHEBI:16240"/>
        <dbReference type="ChEBI" id="CHEBI:133514"/>
        <dbReference type="ChEBI" id="CHEBI:176689"/>
    </reaction>
    <physiologicalReaction direction="left-to-right" evidence="7">
        <dbReference type="Rhea" id="RHEA:67941"/>
    </physiologicalReaction>
</comment>
<feature type="binding site" evidence="9">
    <location>
        <begin position="314"/>
        <end position="315"/>
    </location>
    <ligand>
        <name>FMN</name>
        <dbReference type="ChEBI" id="CHEBI:58210"/>
    </ligand>
</feature>
<sequence length="363" mass="40749">MSNDEEVLFDLDQYEEKAKEMIEDNFIRRYIFEGADFDQGIRRNREALKDILLYPRVCRGLAKKRDLSTKILGHEISLPIGFSPTMCRSWIQHDGELAAAEVAIEMNFPFCLSFVAETPLERVAKCYKRTPNCVKFFGVSLYDEESLREVVDRAEKCNYHGLVVTVDHPCHGNRRFDKEDHEEYKQFSNITMPNLPKKMQEEFKDENASYDQSPPETFEDLAMLKKMTKLPVIAKGILRPEDALACVKAGIDAVWVSNHGGRQLGDCPATVELLQDIAPVLKGSGVELYIDGGFRHGADVLKALAIGANCVFVGRPVLSGLAVNGKDGIEESMKLMRKELDIAMALCGCNSISDIDSSVLWSK</sequence>
<dbReference type="PANTHER" id="PTHR10578">
    <property type="entry name" value="S -2-HYDROXY-ACID OXIDASE-RELATED"/>
    <property type="match status" value="1"/>
</dbReference>
<dbReference type="InterPro" id="IPR008259">
    <property type="entry name" value="FMN_hydac_DH_AS"/>
</dbReference>
<dbReference type="Gene3D" id="3.20.20.70">
    <property type="entry name" value="Aldolase class I"/>
    <property type="match status" value="1"/>
</dbReference>
<keyword evidence="2 9" id="KW-0285">Flavoprotein</keyword>
<feature type="active site" description="Proton acceptor" evidence="8">
    <location>
        <position position="259"/>
    </location>
</feature>
<dbReference type="InterPro" id="IPR037396">
    <property type="entry name" value="FMN_HAD"/>
</dbReference>
<dbReference type="Proteomes" id="UP000549394">
    <property type="component" value="Unassembled WGS sequence"/>
</dbReference>
<feature type="binding site" evidence="9">
    <location>
        <position position="30"/>
    </location>
    <ligand>
        <name>glyoxylate</name>
        <dbReference type="ChEBI" id="CHEBI:36655"/>
    </ligand>
</feature>
<dbReference type="PROSITE" id="PS51349">
    <property type="entry name" value="FMN_HYDROXY_ACID_DH_2"/>
    <property type="match status" value="1"/>
</dbReference>
<feature type="binding site" evidence="9">
    <location>
        <position position="235"/>
    </location>
    <ligand>
        <name>FMN</name>
        <dbReference type="ChEBI" id="CHEBI:58210"/>
    </ligand>
</feature>
<feature type="binding site" evidence="9">
    <location>
        <position position="259"/>
    </location>
    <ligand>
        <name>glyoxylate</name>
        <dbReference type="ChEBI" id="CHEBI:36655"/>
    </ligand>
</feature>
<evidence type="ECO:0000256" key="7">
    <source>
        <dbReference type="ARBA" id="ARBA00029327"/>
    </source>
</evidence>
<evidence type="ECO:0000256" key="6">
    <source>
        <dbReference type="ARBA" id="ARBA00029325"/>
    </source>
</evidence>
<feature type="binding site" evidence="9">
    <location>
        <begin position="291"/>
        <end position="295"/>
    </location>
    <ligand>
        <name>FMN</name>
        <dbReference type="ChEBI" id="CHEBI:58210"/>
    </ligand>
</feature>
<feature type="binding site" evidence="9">
    <location>
        <position position="165"/>
    </location>
    <ligand>
        <name>FMN</name>
        <dbReference type="ChEBI" id="CHEBI:58210"/>
    </ligand>
</feature>
<dbReference type="CDD" id="cd02809">
    <property type="entry name" value="alpha_hydroxyacid_oxid_FMN"/>
    <property type="match status" value="1"/>
</dbReference>
<evidence type="ECO:0000313" key="12">
    <source>
        <dbReference type="Proteomes" id="UP000549394"/>
    </source>
</evidence>
<feature type="binding site" evidence="9">
    <location>
        <position position="113"/>
    </location>
    <ligand>
        <name>FMN</name>
        <dbReference type="ChEBI" id="CHEBI:58210"/>
    </ligand>
</feature>
<evidence type="ECO:0000313" key="11">
    <source>
        <dbReference type="EMBL" id="CAD5112771.1"/>
    </source>
</evidence>
<evidence type="ECO:0000256" key="9">
    <source>
        <dbReference type="PIRSR" id="PIRSR000138-2"/>
    </source>
</evidence>
<comment type="similarity">
    <text evidence="5">Belongs to the FMN-dependent alpha-hydroxy acid dehydrogenase family.</text>
</comment>
<proteinExistence type="inferred from homology"/>
<evidence type="ECO:0000256" key="1">
    <source>
        <dbReference type="ARBA" id="ARBA00001917"/>
    </source>
</evidence>
<evidence type="ECO:0000256" key="5">
    <source>
        <dbReference type="ARBA" id="ARBA00024042"/>
    </source>
</evidence>
<evidence type="ECO:0000256" key="3">
    <source>
        <dbReference type="ARBA" id="ARBA00022643"/>
    </source>
</evidence>
<comment type="cofactor">
    <cofactor evidence="1">
        <name>FMN</name>
        <dbReference type="ChEBI" id="CHEBI:58210"/>
    </cofactor>
</comment>
<dbReference type="AlphaFoldDB" id="A0A7I8VAA0"/>
<organism evidence="11 12">
    <name type="scientific">Dimorphilus gyrociliatus</name>
    <dbReference type="NCBI Taxonomy" id="2664684"/>
    <lineage>
        <taxon>Eukaryota</taxon>
        <taxon>Metazoa</taxon>
        <taxon>Spiralia</taxon>
        <taxon>Lophotrochozoa</taxon>
        <taxon>Annelida</taxon>
        <taxon>Polychaeta</taxon>
        <taxon>Polychaeta incertae sedis</taxon>
        <taxon>Dinophilidae</taxon>
        <taxon>Dimorphilus</taxon>
    </lineage>
</organism>
<feature type="binding site" evidence="9">
    <location>
        <position position="262"/>
    </location>
    <ligand>
        <name>glyoxylate</name>
        <dbReference type="ChEBI" id="CHEBI:36655"/>
    </ligand>
</feature>
<evidence type="ECO:0000259" key="10">
    <source>
        <dbReference type="PROSITE" id="PS51349"/>
    </source>
</evidence>
<dbReference type="InterPro" id="IPR012133">
    <property type="entry name" value="Alpha-hydoxy_acid_DH_FMN"/>
</dbReference>
<dbReference type="PIRSF" id="PIRSF000138">
    <property type="entry name" value="Al-hdrx_acd_dh"/>
    <property type="match status" value="1"/>
</dbReference>
<dbReference type="Pfam" id="PF01070">
    <property type="entry name" value="FMN_dh"/>
    <property type="match status" value="1"/>
</dbReference>
<feature type="binding site" evidence="9">
    <location>
        <position position="174"/>
    </location>
    <ligand>
        <name>glyoxylate</name>
        <dbReference type="ChEBI" id="CHEBI:36655"/>
    </ligand>
</feature>
<dbReference type="InterPro" id="IPR000262">
    <property type="entry name" value="FMN-dep_DH"/>
</dbReference>
<gene>
    <name evidence="11" type="ORF">DGYR_LOCUS1853</name>
</gene>
<protein>
    <submittedName>
        <fullName evidence="11">DgyrCDS1984</fullName>
    </submittedName>
</protein>
<dbReference type="PANTHER" id="PTHR10578:SF107">
    <property type="entry name" value="2-HYDROXYACID OXIDASE 1"/>
    <property type="match status" value="1"/>
</dbReference>